<dbReference type="eggNOG" id="ENOG502R46X">
    <property type="taxonomic scope" value="Eukaryota"/>
</dbReference>
<dbReference type="EnsemblPlants" id="LPERR08G14240.1">
    <property type="protein sequence ID" value="LPERR08G14240.1"/>
    <property type="gene ID" value="LPERR08G14240"/>
</dbReference>
<dbReference type="AlphaFoldDB" id="A0A0D9X8M6"/>
<evidence type="ECO:0000256" key="1">
    <source>
        <dbReference type="SAM" id="MobiDB-lite"/>
    </source>
</evidence>
<dbReference type="HOGENOM" id="CLU_1009668_0_0_1"/>
<reference evidence="2 3" key="1">
    <citation type="submission" date="2012-08" db="EMBL/GenBank/DDBJ databases">
        <title>Oryza genome evolution.</title>
        <authorList>
            <person name="Wing R.A."/>
        </authorList>
    </citation>
    <scope>NUCLEOTIDE SEQUENCE</scope>
</reference>
<dbReference type="Proteomes" id="UP000032180">
    <property type="component" value="Chromosome 8"/>
</dbReference>
<feature type="region of interest" description="Disordered" evidence="1">
    <location>
        <begin position="89"/>
        <end position="142"/>
    </location>
</feature>
<name>A0A0D9X8M6_9ORYZ</name>
<accession>A0A0D9X8M6</accession>
<reference evidence="2" key="3">
    <citation type="submission" date="2015-04" db="UniProtKB">
        <authorList>
            <consortium name="EnsemblPlants"/>
        </authorList>
    </citation>
    <scope>IDENTIFICATION</scope>
</reference>
<dbReference type="Gramene" id="LPERR08G14240.1">
    <property type="protein sequence ID" value="LPERR08G14240.1"/>
    <property type="gene ID" value="LPERR08G14240"/>
</dbReference>
<evidence type="ECO:0000313" key="2">
    <source>
        <dbReference type="EnsemblPlants" id="LPERR08G14240.1"/>
    </source>
</evidence>
<sequence length="253" mass="28041">MATAVCVSDVPLPPPICRRPASTCRATSSLSPPASGKSPRSPPTISEDEFNEMFFAEHGCDPTQMFFTKEEVQMLMRQYEAEKAYLLSHGEGKQETAPPPASKKRKAPQTTADNAEVQTPPPKSSSNKKMKAAAAAPPRSLWPTHSDVAERILYRRFETPELSKGVTILSCQCREELPRGCCALHQEAPFRAWMSEQGNVPAEGGGGGGWARVPKLSEHCGRCLFQYYKRWRGQVWMPTRFFLESVAQPPKTT</sequence>
<protein>
    <submittedName>
        <fullName evidence="2">Uncharacterized protein</fullName>
    </submittedName>
</protein>
<organism evidence="2 3">
    <name type="scientific">Leersia perrieri</name>
    <dbReference type="NCBI Taxonomy" id="77586"/>
    <lineage>
        <taxon>Eukaryota</taxon>
        <taxon>Viridiplantae</taxon>
        <taxon>Streptophyta</taxon>
        <taxon>Embryophyta</taxon>
        <taxon>Tracheophyta</taxon>
        <taxon>Spermatophyta</taxon>
        <taxon>Magnoliopsida</taxon>
        <taxon>Liliopsida</taxon>
        <taxon>Poales</taxon>
        <taxon>Poaceae</taxon>
        <taxon>BOP clade</taxon>
        <taxon>Oryzoideae</taxon>
        <taxon>Oryzeae</taxon>
        <taxon>Oryzinae</taxon>
        <taxon>Leersia</taxon>
    </lineage>
</organism>
<keyword evidence="3" id="KW-1185">Reference proteome</keyword>
<proteinExistence type="predicted"/>
<evidence type="ECO:0000313" key="3">
    <source>
        <dbReference type="Proteomes" id="UP000032180"/>
    </source>
</evidence>
<feature type="region of interest" description="Disordered" evidence="1">
    <location>
        <begin position="17"/>
        <end position="46"/>
    </location>
</feature>
<reference evidence="3" key="2">
    <citation type="submission" date="2013-12" db="EMBL/GenBank/DDBJ databases">
        <authorList>
            <person name="Yu Y."/>
            <person name="Lee S."/>
            <person name="de Baynast K."/>
            <person name="Wissotski M."/>
            <person name="Liu L."/>
            <person name="Talag J."/>
            <person name="Goicoechea J."/>
            <person name="Angelova A."/>
            <person name="Jetty R."/>
            <person name="Kudrna D."/>
            <person name="Golser W."/>
            <person name="Rivera L."/>
            <person name="Zhang J."/>
            <person name="Wing R."/>
        </authorList>
    </citation>
    <scope>NUCLEOTIDE SEQUENCE</scope>
</reference>